<feature type="transmembrane region" description="Helical" evidence="1">
    <location>
        <begin position="81"/>
        <end position="102"/>
    </location>
</feature>
<accession>A0ABS5VP49</accession>
<protein>
    <submittedName>
        <fullName evidence="2">Uncharacterized protein</fullName>
    </submittedName>
</protein>
<name>A0ABS5VP49_9BACT</name>
<evidence type="ECO:0000313" key="2">
    <source>
        <dbReference type="EMBL" id="MBT1703202.1"/>
    </source>
</evidence>
<keyword evidence="3" id="KW-1185">Reference proteome</keyword>
<organism evidence="2 3">
    <name type="scientific">Chryseosolibacter indicus</name>
    <dbReference type="NCBI Taxonomy" id="2782351"/>
    <lineage>
        <taxon>Bacteria</taxon>
        <taxon>Pseudomonadati</taxon>
        <taxon>Bacteroidota</taxon>
        <taxon>Cytophagia</taxon>
        <taxon>Cytophagales</taxon>
        <taxon>Chryseotaleaceae</taxon>
        <taxon>Chryseosolibacter</taxon>
    </lineage>
</organism>
<dbReference type="Proteomes" id="UP000772618">
    <property type="component" value="Unassembled WGS sequence"/>
</dbReference>
<gene>
    <name evidence="2" type="ORF">KK060_07915</name>
</gene>
<proteinExistence type="predicted"/>
<sequence>MDSKKIEELLNKYWNCETSLEEEQQLREYFKGSDIPQEFKGAANLFQYFNTHKKKTLNDVSFDDEVLEKVRHVPKGRISTLVYNAMRIAAGLAVLVVAAYFVRNEVRKSTPQEIVDTYDDPKLAFEETKKALKMISRGFGTAEEKARKINLFNEAKEEIQKGEKENNNL</sequence>
<reference evidence="2 3" key="1">
    <citation type="submission" date="2021-05" db="EMBL/GenBank/DDBJ databases">
        <title>A Polyphasic approach of four new species of the genus Ohtaekwangia: Ohtaekwangia histidinii sp. nov., Ohtaekwangia cretensis sp. nov., Ohtaekwangia indiensis sp. nov., Ohtaekwangia reichenbachii sp. nov. from diverse environment.</title>
        <authorList>
            <person name="Octaviana S."/>
        </authorList>
    </citation>
    <scope>NUCLEOTIDE SEQUENCE [LARGE SCALE GENOMIC DNA]</scope>
    <source>
        <strain evidence="2 3">PWU20</strain>
    </source>
</reference>
<comment type="caution">
    <text evidence="2">The sequence shown here is derived from an EMBL/GenBank/DDBJ whole genome shotgun (WGS) entry which is preliminary data.</text>
</comment>
<dbReference type="EMBL" id="JAHESD010000012">
    <property type="protein sequence ID" value="MBT1703202.1"/>
    <property type="molecule type" value="Genomic_DNA"/>
</dbReference>
<dbReference type="RefSeq" id="WP_254153167.1">
    <property type="nucleotide sequence ID" value="NZ_JAHESD010000012.1"/>
</dbReference>
<keyword evidence="1" id="KW-0812">Transmembrane</keyword>
<evidence type="ECO:0000313" key="3">
    <source>
        <dbReference type="Proteomes" id="UP000772618"/>
    </source>
</evidence>
<keyword evidence="1" id="KW-1133">Transmembrane helix</keyword>
<keyword evidence="1" id="KW-0472">Membrane</keyword>
<evidence type="ECO:0000256" key="1">
    <source>
        <dbReference type="SAM" id="Phobius"/>
    </source>
</evidence>